<dbReference type="RefSeq" id="WP_236708550.1">
    <property type="nucleotide sequence ID" value="NZ_CP101125.1"/>
</dbReference>
<dbReference type="InterPro" id="IPR009739">
    <property type="entry name" value="LprI-like_N"/>
</dbReference>
<organism evidence="2 3">
    <name type="scientific">Pseudomonas nunensis</name>
    <dbReference type="NCBI Taxonomy" id="2961896"/>
    <lineage>
        <taxon>Bacteria</taxon>
        <taxon>Pseudomonadati</taxon>
        <taxon>Pseudomonadota</taxon>
        <taxon>Gammaproteobacteria</taxon>
        <taxon>Pseudomonadales</taxon>
        <taxon>Pseudomonadaceae</taxon>
        <taxon>Pseudomonas</taxon>
    </lineage>
</organism>
<dbReference type="EMBL" id="CP101125">
    <property type="protein sequence ID" value="UTO15352.1"/>
    <property type="molecule type" value="Genomic_DNA"/>
</dbReference>
<dbReference type="Pfam" id="PF07007">
    <property type="entry name" value="LprI"/>
    <property type="match status" value="1"/>
</dbReference>
<evidence type="ECO:0000313" key="3">
    <source>
        <dbReference type="Proteomes" id="UP001059607"/>
    </source>
</evidence>
<sequence length="436" mass="47764">MDCTKAASTVEKTICASAALYELDSQMGGVYRSLVRATPQAQAELKTAQRIWLKTRDQCAADVDCLDQRYRERLQSLQKQLSETVAYQPVEIDRLVLEDLRQAIQTANKTDPEFPLERALDSFAIKTGTTTFSNVADDDNAFEEAHFPKIIPVGVAQDEWQALTASKVESAGENGNSSYTLMDLDGDGLRDLVVDTYSGGTGLFSYIETFRRTGDVFVRRTGTADSDSSSESSLFSLNGRGANQSVYWINVRGRVYAAYRNSYYGVDQLYLLDPLKITGAVPIVSVNYRYQLSVPKTQKDDASGTSIKLDAVLHKALIQALVNVSTTEAKDVGDQRTPLCPIPPAGEGDGAYYSYGPGHYSFEIVGDTSVVIAGQCYIGRLMDWFGGYSAKDGLYAQLDVRKPDLESAEHSYTVNGRRRMTGVTTSIGKFEGDNGG</sequence>
<dbReference type="PANTHER" id="PTHR37549">
    <property type="entry name" value="LIPOPROTEIN LPRI"/>
    <property type="match status" value="1"/>
</dbReference>
<name>A0ABY5EM32_9PSED</name>
<protein>
    <submittedName>
        <fullName evidence="2">Lysozyme inhibitor LprI family protein</fullName>
    </submittedName>
</protein>
<feature type="domain" description="Lysozyme inhibitor LprI-like N-terminal" evidence="1">
    <location>
        <begin position="3"/>
        <end position="76"/>
    </location>
</feature>
<gene>
    <name evidence="2" type="ORF">NK667_03025</name>
</gene>
<dbReference type="PANTHER" id="PTHR37549:SF1">
    <property type="entry name" value="LIPOPROTEIN LPRI"/>
    <property type="match status" value="1"/>
</dbReference>
<dbReference type="SUPFAM" id="SSF69318">
    <property type="entry name" value="Integrin alpha N-terminal domain"/>
    <property type="match status" value="1"/>
</dbReference>
<dbReference type="InterPro" id="IPR028994">
    <property type="entry name" value="Integrin_alpha_N"/>
</dbReference>
<accession>A0ABY5EM32</accession>
<dbReference type="Proteomes" id="UP001059607">
    <property type="component" value="Chromosome"/>
</dbReference>
<proteinExistence type="predicted"/>
<reference evidence="2" key="1">
    <citation type="submission" date="2022-07" db="EMBL/GenBank/DDBJ databases">
        <title>Pseudomonas nunamit sp. nov. an antifungal species isolated from Greenland.</title>
        <authorList>
            <person name="Ntana F."/>
            <person name="Hennessy R.C."/>
            <person name="Zervas A."/>
            <person name="Stougaard P."/>
        </authorList>
    </citation>
    <scope>NUCLEOTIDE SEQUENCE</scope>
    <source>
        <strain evidence="2">In5</strain>
    </source>
</reference>
<evidence type="ECO:0000259" key="1">
    <source>
        <dbReference type="Pfam" id="PF07007"/>
    </source>
</evidence>
<keyword evidence="3" id="KW-1185">Reference proteome</keyword>
<dbReference type="Gene3D" id="1.20.1270.180">
    <property type="match status" value="1"/>
</dbReference>
<dbReference type="InterPro" id="IPR052755">
    <property type="entry name" value="Lysozyme_Inhibitor_LprI"/>
</dbReference>
<evidence type="ECO:0000313" key="2">
    <source>
        <dbReference type="EMBL" id="UTO15352.1"/>
    </source>
</evidence>